<name>A0A8X8H014_9RHOB</name>
<dbReference type="RefSeq" id="WP_174539682.1">
    <property type="nucleotide sequence ID" value="NZ_WHUT02000004.1"/>
</dbReference>
<gene>
    <name evidence="3" type="ORF">GEU84_009300</name>
</gene>
<dbReference type="PANTHER" id="PTHR47495">
    <property type="entry name" value="ALDEHYDE DEHYDROGENASE"/>
    <property type="match status" value="1"/>
</dbReference>
<keyword evidence="1" id="KW-0812">Transmembrane</keyword>
<dbReference type="InterPro" id="IPR000674">
    <property type="entry name" value="Ald_Oxase/Xan_DH_a/b"/>
</dbReference>
<dbReference type="InterPro" id="IPR046867">
    <property type="entry name" value="AldOxase/xan_DH_MoCoBD2"/>
</dbReference>
<reference evidence="3" key="1">
    <citation type="submission" date="2020-05" db="EMBL/GenBank/DDBJ databases">
        <title>Fertoebacter nigrum gen. nov., sp. nov., a new member of the family Rhodobacteraceae.</title>
        <authorList>
            <person name="Szuroczki S."/>
            <person name="Abbaszade G."/>
            <person name="Buni D."/>
            <person name="Schumann P."/>
            <person name="Toth E."/>
        </authorList>
    </citation>
    <scope>NUCLEOTIDE SEQUENCE</scope>
    <source>
        <strain evidence="3">RG-N-1a</strain>
    </source>
</reference>
<dbReference type="PANTHER" id="PTHR47495:SF2">
    <property type="entry name" value="ALDEHYDE DEHYDROGENASE"/>
    <property type="match status" value="1"/>
</dbReference>
<comment type="caution">
    <text evidence="3">The sequence shown here is derived from an EMBL/GenBank/DDBJ whole genome shotgun (WGS) entry which is preliminary data.</text>
</comment>
<dbReference type="PROSITE" id="PS51318">
    <property type="entry name" value="TAT"/>
    <property type="match status" value="1"/>
</dbReference>
<dbReference type="SUPFAM" id="SSF54665">
    <property type="entry name" value="CO dehydrogenase molybdoprotein N-domain-like"/>
    <property type="match status" value="1"/>
</dbReference>
<dbReference type="SUPFAM" id="SSF56003">
    <property type="entry name" value="Molybdenum cofactor-binding domain"/>
    <property type="match status" value="2"/>
</dbReference>
<proteinExistence type="predicted"/>
<dbReference type="SMART" id="SM01008">
    <property type="entry name" value="Ald_Xan_dh_C"/>
    <property type="match status" value="1"/>
</dbReference>
<keyword evidence="1" id="KW-1133">Transmembrane helix</keyword>
<dbReference type="InterPro" id="IPR012368">
    <property type="entry name" value="OxRdtase_Mopterin-bd_su_IorB"/>
</dbReference>
<dbReference type="Gene3D" id="3.30.365.10">
    <property type="entry name" value="Aldehyde oxidase/xanthine dehydrogenase, molybdopterin binding domain"/>
    <property type="match status" value="4"/>
</dbReference>
<evidence type="ECO:0000313" key="3">
    <source>
        <dbReference type="EMBL" id="NUB44576.1"/>
    </source>
</evidence>
<dbReference type="InterPro" id="IPR036856">
    <property type="entry name" value="Ald_Oxase/Xan_DH_a/b_sf"/>
</dbReference>
<dbReference type="InterPro" id="IPR052516">
    <property type="entry name" value="N-heterocyclic_Hydroxylase"/>
</dbReference>
<sequence>MSRAGKIARRSFLIGSAAILGGVAFGWWRYATPHGNPLETALPQGAATLTPYVLIDATGVTIIAPRAEMGQGIHSTLAALVAEEMDLAWDQVRVIHGPASPAYFNAALLEEGVPFAPTDNSWMAETLRGAMHIPAKFLGFQLTGGSSSVPDAYEKMRLAGATARAALVGAASQRLGVAESALRTESGAVIAPDGTRLPYTELAVAAAAVALPREPTLKPRADWKLLGTSLPRTDMLAKSTGTALFSADLRLPGMLFATARTNPGLGGAMNSFDATAAEAMPGVQRIVPLPGGVAVVATNSWLAFQAADAITFDWAPAPYAATSDAMAADLAATFTPDRQDGRPRDDGDVDAALTGDLFSAEYTVPYLAHAAMEPLAAAALVKDGRLQIWTGNQLPTQVIAVGADLTGLPPESVSVETLMMGGAFGRRAEMDFIAQAIRIAMAMEGSPVLLSWTREEDMTHDAYRPMAMARVRGKVDGGRIEALDLQLAAPSVIASQMGRLGFSVPGPDATITQAGWEQPYRFANYRVTGYRVPPGVPVGSWRSVGASQNAFFQESAIDELAHLAGADPLAFRLDQIDHDPSRKVLEAVAEMSGWGSPLPADRARGLAFCLSFGVPVAEVIEVAQTDGGIRMTGAWAAVDVGVALDPLNIEAQVQGGMVYGLSAAIRGEITFDGGVAQQANFWDYEPLRLPQVPAITVRVLENANKIRGIGEPGTPPAAPALANAIFALTGQRIRALPMGKSISFA</sequence>
<dbReference type="Pfam" id="PF02738">
    <property type="entry name" value="MoCoBD_1"/>
    <property type="match status" value="1"/>
</dbReference>
<dbReference type="GO" id="GO:0016491">
    <property type="term" value="F:oxidoreductase activity"/>
    <property type="evidence" value="ECO:0007669"/>
    <property type="project" value="InterPro"/>
</dbReference>
<dbReference type="InterPro" id="IPR008274">
    <property type="entry name" value="AldOxase/xan_DH_MoCoBD1"/>
</dbReference>
<feature type="transmembrane region" description="Helical" evidence="1">
    <location>
        <begin position="12"/>
        <end position="30"/>
    </location>
</feature>
<dbReference type="Proteomes" id="UP000484076">
    <property type="component" value="Unassembled WGS sequence"/>
</dbReference>
<dbReference type="PIRSF" id="PIRSF036389">
    <property type="entry name" value="IOR_B"/>
    <property type="match status" value="1"/>
</dbReference>
<dbReference type="AlphaFoldDB" id="A0A8X8H014"/>
<dbReference type="Gene3D" id="3.90.1170.50">
    <property type="entry name" value="Aldehyde oxidase/xanthine dehydrogenase, a/b hammerhead"/>
    <property type="match status" value="1"/>
</dbReference>
<evidence type="ECO:0000256" key="1">
    <source>
        <dbReference type="SAM" id="Phobius"/>
    </source>
</evidence>
<keyword evidence="4" id="KW-1185">Reference proteome</keyword>
<organism evidence="3 4">
    <name type="scientific">Fertoeibacter niger</name>
    <dbReference type="NCBI Taxonomy" id="2656921"/>
    <lineage>
        <taxon>Bacteria</taxon>
        <taxon>Pseudomonadati</taxon>
        <taxon>Pseudomonadota</taxon>
        <taxon>Alphaproteobacteria</taxon>
        <taxon>Rhodobacterales</taxon>
        <taxon>Paracoccaceae</taxon>
        <taxon>Fertoeibacter</taxon>
    </lineage>
</organism>
<feature type="domain" description="Aldehyde oxidase/xanthine dehydrogenase a/b hammerhead" evidence="2">
    <location>
        <begin position="240"/>
        <end position="318"/>
    </location>
</feature>
<evidence type="ECO:0000313" key="4">
    <source>
        <dbReference type="Proteomes" id="UP000484076"/>
    </source>
</evidence>
<protein>
    <submittedName>
        <fullName evidence="3">Xanthine dehydrogenase family protein molybdopterin-binding subunit</fullName>
    </submittedName>
</protein>
<accession>A0A8X8H014</accession>
<dbReference type="Pfam" id="PF20256">
    <property type="entry name" value="MoCoBD_2"/>
    <property type="match status" value="1"/>
</dbReference>
<keyword evidence="1" id="KW-0472">Membrane</keyword>
<dbReference type="InterPro" id="IPR006311">
    <property type="entry name" value="TAT_signal"/>
</dbReference>
<evidence type="ECO:0000259" key="2">
    <source>
        <dbReference type="SMART" id="SM01008"/>
    </source>
</evidence>
<dbReference type="InterPro" id="IPR037165">
    <property type="entry name" value="AldOxase/xan_DH_Mopterin-bd_sf"/>
</dbReference>
<dbReference type="EMBL" id="WHUT02000004">
    <property type="protein sequence ID" value="NUB44576.1"/>
    <property type="molecule type" value="Genomic_DNA"/>
</dbReference>